<reference evidence="2" key="1">
    <citation type="journal article" date="2015" name="MBio">
        <title>Eco-Evolutionary Dynamics of Episomes among Ecologically Cohesive Bacterial Populations.</title>
        <authorList>
            <person name="Xue H."/>
            <person name="Cordero O.X."/>
            <person name="Camas F.M."/>
            <person name="Trimble W."/>
            <person name="Meyer F."/>
            <person name="Guglielmini J."/>
            <person name="Rocha E.P."/>
            <person name="Polz M.F."/>
        </authorList>
    </citation>
    <scope>NUCLEOTIDE SEQUENCE</scope>
    <source>
        <strain evidence="2">FF_308</strain>
    </source>
</reference>
<protein>
    <recommendedName>
        <fullName evidence="3">Primosomal replication protein PriB/PriC domain protein</fullName>
    </recommendedName>
</protein>
<evidence type="ECO:0000313" key="2">
    <source>
        <dbReference type="EMBL" id="AKN36453.1"/>
    </source>
</evidence>
<proteinExistence type="predicted"/>
<evidence type="ECO:0000256" key="1">
    <source>
        <dbReference type="SAM" id="MobiDB-lite"/>
    </source>
</evidence>
<dbReference type="EMBL" id="KP795491">
    <property type="protein sequence ID" value="AKN36453.1"/>
    <property type="molecule type" value="Genomic_DNA"/>
</dbReference>
<feature type="compositionally biased region" description="Basic and acidic residues" evidence="1">
    <location>
        <begin position="43"/>
        <end position="52"/>
    </location>
</feature>
<sequence length="70" mass="7964">MTLAQVQALIDAYYQAELDLLAGKTVTFQGRTVTSENLSEIRKGRHEMEQRKQTLLSGRSRHSPSLARFE</sequence>
<evidence type="ECO:0008006" key="3">
    <source>
        <dbReference type="Google" id="ProtNLM"/>
    </source>
</evidence>
<accession>A0A0H3ZKA5</accession>
<name>A0A0H3ZKA5_VIBSP</name>
<organism evidence="2">
    <name type="scientific">Vibrio splendidus</name>
    <dbReference type="NCBI Taxonomy" id="29497"/>
    <lineage>
        <taxon>Bacteria</taxon>
        <taxon>Pseudomonadati</taxon>
        <taxon>Pseudomonadota</taxon>
        <taxon>Gammaproteobacteria</taxon>
        <taxon>Vibrionales</taxon>
        <taxon>Vibrionaceae</taxon>
        <taxon>Vibrio</taxon>
    </lineage>
</organism>
<dbReference type="RefSeq" id="WP_371729010.1">
    <property type="nucleotide sequence ID" value="NZ_JBGONR010000050.1"/>
</dbReference>
<dbReference type="AlphaFoldDB" id="A0A0H3ZKA5"/>
<feature type="region of interest" description="Disordered" evidence="1">
    <location>
        <begin position="43"/>
        <end position="70"/>
    </location>
</feature>